<feature type="compositionally biased region" description="Acidic residues" evidence="1">
    <location>
        <begin position="445"/>
        <end position="454"/>
    </location>
</feature>
<evidence type="ECO:0000313" key="3">
    <source>
        <dbReference type="EMBL" id="EKC97814.1"/>
    </source>
</evidence>
<feature type="region of interest" description="Disordered" evidence="1">
    <location>
        <begin position="512"/>
        <end position="685"/>
    </location>
</feature>
<feature type="signal peptide" evidence="2">
    <location>
        <begin position="1"/>
        <end position="17"/>
    </location>
</feature>
<dbReference type="Gene3D" id="3.20.20.80">
    <property type="entry name" value="Glycosidases"/>
    <property type="match status" value="1"/>
</dbReference>
<evidence type="ECO:0000256" key="2">
    <source>
        <dbReference type="SAM" id="SignalP"/>
    </source>
</evidence>
<dbReference type="HOGENOM" id="CLU_399119_0_0_1"/>
<protein>
    <submittedName>
        <fullName evidence="3">Uncharacterized protein</fullName>
    </submittedName>
</protein>
<comment type="caution">
    <text evidence="3">The sequence shown here is derived from an EMBL/GenBank/DDBJ whole genome shotgun (WGS) entry which is preliminary data.</text>
</comment>
<keyword evidence="2" id="KW-0732">Signal</keyword>
<reference evidence="3 4" key="1">
    <citation type="journal article" date="2012" name="Eukaryot. Cell">
        <title>Genome sequence of the Trichosporon asahii environmental strain CBS 8904.</title>
        <authorList>
            <person name="Yang R.Y."/>
            <person name="Li H.T."/>
            <person name="Zhu H."/>
            <person name="Zhou G.P."/>
            <person name="Wang M."/>
            <person name="Wang L."/>
        </authorList>
    </citation>
    <scope>NUCLEOTIDE SEQUENCE [LARGE SCALE GENOMIC DNA]</scope>
    <source>
        <strain evidence="3 4">CBS 8904</strain>
    </source>
</reference>
<feature type="compositionally biased region" description="Low complexity" evidence="1">
    <location>
        <begin position="37"/>
        <end position="60"/>
    </location>
</feature>
<organism evidence="3 4">
    <name type="scientific">Trichosporon asahii var. asahii (strain CBS 8904)</name>
    <name type="common">Yeast</name>
    <dbReference type="NCBI Taxonomy" id="1220162"/>
    <lineage>
        <taxon>Eukaryota</taxon>
        <taxon>Fungi</taxon>
        <taxon>Dikarya</taxon>
        <taxon>Basidiomycota</taxon>
        <taxon>Agaricomycotina</taxon>
        <taxon>Tremellomycetes</taxon>
        <taxon>Trichosporonales</taxon>
        <taxon>Trichosporonaceae</taxon>
        <taxon>Trichosporon</taxon>
    </lineage>
</organism>
<feature type="compositionally biased region" description="Low complexity" evidence="1">
    <location>
        <begin position="590"/>
        <end position="654"/>
    </location>
</feature>
<sequence length="685" mass="69676">MLLNVLAALSLSTCVSSSPIWHSSLAGRGEPATANKAASQSGGAVAGHGASSSTATTSSTGSTVAAQVSATPINSTTNQITKSECSHGAFQCSGQNLQGEQNMYGEAGLRLANSTTSATSPSREASTSTSTSSTGLNSTGSSGSREGTNGTNGNSTIGGSISPGGNSSWTAPHRVIYANLATKSETGFPDPDQLGDFNRLIISVYLADGRKAFDNAKAWADMESKKRQSLLDAYHERGIAVMLSLFGSTDAPTSKEKCDPVKFADEVANFTLQYGFDGVDADYEDFDAMNAGEAVAWLTRRLETPAVLTWPSIPEETSGEAANPPDLARSHRTLAGDGVDFYNLQYYNQEGQYEDCESVMTDASRTQYPKTSIKELHEGLGIPLEKLVLGKPVAKGEAASGFMTPDDLGQCFALNDFEWPEPLMFWQWKDEEFLASVLESSDCEEWEYEDDSTDEASSSATTTSLMASATSNGASSSTSVGSNGSTPSTKPSTSPSISSSLVSAAVSSPATAMSGSSTISASATTSSVASTSTSTSAPAMSAMPYSSASSMSSLSPGSSDSASIISATGSSSAPAASPTSVAREAPDMPSPSSSAASGSSPAGNSSMPAPSNGTASSGSPAASSPASDSGNWMDPSPSDSASSALAASASAIPSTGELEGGNWIDASTDSASHSASEIHAMPSPS</sequence>
<keyword evidence="4" id="KW-1185">Reference proteome</keyword>
<feature type="region of interest" description="Disordered" evidence="1">
    <location>
        <begin position="445"/>
        <end position="498"/>
    </location>
</feature>
<evidence type="ECO:0000256" key="1">
    <source>
        <dbReference type="SAM" id="MobiDB-lite"/>
    </source>
</evidence>
<dbReference type="SUPFAM" id="SSF51445">
    <property type="entry name" value="(Trans)glycosidases"/>
    <property type="match status" value="1"/>
</dbReference>
<feature type="compositionally biased region" description="Low complexity" evidence="1">
    <location>
        <begin position="455"/>
        <end position="498"/>
    </location>
</feature>
<dbReference type="OrthoDB" id="3012298at2759"/>
<dbReference type="InterPro" id="IPR017853">
    <property type="entry name" value="GH"/>
</dbReference>
<dbReference type="InParanoid" id="K1V1K0"/>
<feature type="compositionally biased region" description="Low complexity" evidence="1">
    <location>
        <begin position="665"/>
        <end position="675"/>
    </location>
</feature>
<name>K1V1K0_TRIAC</name>
<proteinExistence type="predicted"/>
<feature type="region of interest" description="Disordered" evidence="1">
    <location>
        <begin position="27"/>
        <end position="60"/>
    </location>
</feature>
<dbReference type="eggNOG" id="ENOG502S1JC">
    <property type="taxonomic scope" value="Eukaryota"/>
</dbReference>
<evidence type="ECO:0000313" key="4">
    <source>
        <dbReference type="Proteomes" id="UP000006757"/>
    </source>
</evidence>
<feature type="compositionally biased region" description="Low complexity" evidence="1">
    <location>
        <begin position="114"/>
        <end position="168"/>
    </location>
</feature>
<dbReference type="AlphaFoldDB" id="K1V1K0"/>
<dbReference type="Proteomes" id="UP000006757">
    <property type="component" value="Unassembled WGS sequence"/>
</dbReference>
<accession>K1V1K0</accession>
<feature type="compositionally biased region" description="Low complexity" evidence="1">
    <location>
        <begin position="512"/>
        <end position="580"/>
    </location>
</feature>
<dbReference type="EMBL" id="AMBO01000401">
    <property type="protein sequence ID" value="EKC97814.1"/>
    <property type="molecule type" value="Genomic_DNA"/>
</dbReference>
<feature type="chain" id="PRO_5003851787" evidence="2">
    <location>
        <begin position="18"/>
        <end position="685"/>
    </location>
</feature>
<gene>
    <name evidence="3" type="ORF">A1Q2_07817</name>
</gene>
<feature type="region of interest" description="Disordered" evidence="1">
    <location>
        <begin position="113"/>
        <end position="168"/>
    </location>
</feature>